<feature type="chain" id="PRO_5036697931" evidence="1">
    <location>
        <begin position="29"/>
        <end position="189"/>
    </location>
</feature>
<feature type="signal peptide" evidence="1">
    <location>
        <begin position="1"/>
        <end position="28"/>
    </location>
</feature>
<dbReference type="EMBL" id="BOMV01000057">
    <property type="protein sequence ID" value="GIE97723.1"/>
    <property type="molecule type" value="Genomic_DNA"/>
</dbReference>
<evidence type="ECO:0000313" key="3">
    <source>
        <dbReference type="Proteomes" id="UP000636960"/>
    </source>
</evidence>
<accession>A0A919JZT8</accession>
<gene>
    <name evidence="2" type="ORF">Ari01nite_51880</name>
</gene>
<proteinExistence type="predicted"/>
<name>A0A919JZT8_9ACTN</name>
<keyword evidence="3" id="KW-1185">Reference proteome</keyword>
<evidence type="ECO:0000256" key="1">
    <source>
        <dbReference type="SAM" id="SignalP"/>
    </source>
</evidence>
<sequence length="189" mass="20468">MSGRLRKTAIVAAAALTLGVFFAVPARADTAVYEGFEGNPYEQWTTRDTPGDSLVWLGDHTQARTGTHAAQLWAPFDVPARAYRTITVDRPIGGPVTCYGEAYLKRAPTLRGMPGTDKQPLVRIFIKDGGAFGTVVLGGNTYDLANFEYGRAAFATFAYRNPVMTVEISVTGGLAYVDDLSVRCLLDPR</sequence>
<keyword evidence="1" id="KW-0732">Signal</keyword>
<protein>
    <submittedName>
        <fullName evidence="2">Uncharacterized protein</fullName>
    </submittedName>
</protein>
<evidence type="ECO:0000313" key="2">
    <source>
        <dbReference type="EMBL" id="GIE97723.1"/>
    </source>
</evidence>
<dbReference type="Proteomes" id="UP000636960">
    <property type="component" value="Unassembled WGS sequence"/>
</dbReference>
<comment type="caution">
    <text evidence="2">The sequence shown here is derived from an EMBL/GenBank/DDBJ whole genome shotgun (WGS) entry which is preliminary data.</text>
</comment>
<dbReference type="AlphaFoldDB" id="A0A919JZT8"/>
<reference evidence="2" key="1">
    <citation type="submission" date="2021-01" db="EMBL/GenBank/DDBJ databases">
        <title>Whole genome shotgun sequence of Actinoplanes rishiriensis NBRC 108556.</title>
        <authorList>
            <person name="Komaki H."/>
            <person name="Tamura T."/>
        </authorList>
    </citation>
    <scope>NUCLEOTIDE SEQUENCE</scope>
    <source>
        <strain evidence="2">NBRC 108556</strain>
    </source>
</reference>
<dbReference type="RefSeq" id="WP_203784755.1">
    <property type="nucleotide sequence ID" value="NZ_BOMV01000057.1"/>
</dbReference>
<organism evidence="2 3">
    <name type="scientific">Paractinoplanes rishiriensis</name>
    <dbReference type="NCBI Taxonomy" id="1050105"/>
    <lineage>
        <taxon>Bacteria</taxon>
        <taxon>Bacillati</taxon>
        <taxon>Actinomycetota</taxon>
        <taxon>Actinomycetes</taxon>
        <taxon>Micromonosporales</taxon>
        <taxon>Micromonosporaceae</taxon>
        <taxon>Paractinoplanes</taxon>
    </lineage>
</organism>